<dbReference type="EMBL" id="JBFDAA010000007">
    <property type="protein sequence ID" value="KAL1130549.1"/>
    <property type="molecule type" value="Genomic_DNA"/>
</dbReference>
<sequence>MMASKRRNMFYQDEKQETKEIDTCNLLSIFGLLPGGENLSLLTLSLRLDKERLLVFGEGDWGGRIAPSLNGLPSLPTITDPTSSNNTFPHGTTGTTRKRTAPGE</sequence>
<dbReference type="Proteomes" id="UP001558652">
    <property type="component" value="Unassembled WGS sequence"/>
</dbReference>
<comment type="caution">
    <text evidence="2">The sequence shown here is derived from an EMBL/GenBank/DDBJ whole genome shotgun (WGS) entry which is preliminary data.</text>
</comment>
<reference evidence="2 3" key="1">
    <citation type="submission" date="2024-07" db="EMBL/GenBank/DDBJ databases">
        <title>Chromosome-level genome assembly of the water stick insect Ranatra chinensis (Heteroptera: Nepidae).</title>
        <authorList>
            <person name="Liu X."/>
        </authorList>
    </citation>
    <scope>NUCLEOTIDE SEQUENCE [LARGE SCALE GENOMIC DNA]</scope>
    <source>
        <strain evidence="2">Cailab_2021Rc</strain>
        <tissue evidence="2">Muscle</tissue>
    </source>
</reference>
<evidence type="ECO:0000313" key="3">
    <source>
        <dbReference type="Proteomes" id="UP001558652"/>
    </source>
</evidence>
<feature type="region of interest" description="Disordered" evidence="1">
    <location>
        <begin position="72"/>
        <end position="104"/>
    </location>
</feature>
<gene>
    <name evidence="2" type="ORF">AAG570_011795</name>
</gene>
<feature type="compositionally biased region" description="Polar residues" evidence="1">
    <location>
        <begin position="76"/>
        <end position="95"/>
    </location>
</feature>
<evidence type="ECO:0000313" key="2">
    <source>
        <dbReference type="EMBL" id="KAL1130549.1"/>
    </source>
</evidence>
<name>A0ABD0YIX9_9HEMI</name>
<dbReference type="AlphaFoldDB" id="A0ABD0YIX9"/>
<accession>A0ABD0YIX9</accession>
<evidence type="ECO:0000256" key="1">
    <source>
        <dbReference type="SAM" id="MobiDB-lite"/>
    </source>
</evidence>
<organism evidence="2 3">
    <name type="scientific">Ranatra chinensis</name>
    <dbReference type="NCBI Taxonomy" id="642074"/>
    <lineage>
        <taxon>Eukaryota</taxon>
        <taxon>Metazoa</taxon>
        <taxon>Ecdysozoa</taxon>
        <taxon>Arthropoda</taxon>
        <taxon>Hexapoda</taxon>
        <taxon>Insecta</taxon>
        <taxon>Pterygota</taxon>
        <taxon>Neoptera</taxon>
        <taxon>Paraneoptera</taxon>
        <taxon>Hemiptera</taxon>
        <taxon>Heteroptera</taxon>
        <taxon>Panheteroptera</taxon>
        <taxon>Nepomorpha</taxon>
        <taxon>Nepidae</taxon>
        <taxon>Ranatrinae</taxon>
        <taxon>Ranatra</taxon>
    </lineage>
</organism>
<proteinExistence type="predicted"/>
<protein>
    <submittedName>
        <fullName evidence="2">Uncharacterized protein</fullName>
    </submittedName>
</protein>
<keyword evidence="3" id="KW-1185">Reference proteome</keyword>